<dbReference type="InterPro" id="IPR011335">
    <property type="entry name" value="Restrct_endonuc-II-like"/>
</dbReference>
<dbReference type="EMBL" id="JBHUNA010000007">
    <property type="protein sequence ID" value="MFD2760195.1"/>
    <property type="molecule type" value="Genomic_DNA"/>
</dbReference>
<feature type="domain" description="Putative restriction endonuclease" evidence="1">
    <location>
        <begin position="14"/>
        <end position="157"/>
    </location>
</feature>
<dbReference type="Pfam" id="PF05685">
    <property type="entry name" value="Uma2"/>
    <property type="match status" value="1"/>
</dbReference>
<comment type="caution">
    <text evidence="2">The sequence shown here is derived from an EMBL/GenBank/DDBJ whole genome shotgun (WGS) entry which is preliminary data.</text>
</comment>
<dbReference type="Proteomes" id="UP001597502">
    <property type="component" value="Unassembled WGS sequence"/>
</dbReference>
<dbReference type="PANTHER" id="PTHR36558:SF1">
    <property type="entry name" value="RESTRICTION ENDONUCLEASE DOMAIN-CONTAINING PROTEIN-RELATED"/>
    <property type="match status" value="1"/>
</dbReference>
<keyword evidence="3" id="KW-1185">Reference proteome</keyword>
<evidence type="ECO:0000313" key="3">
    <source>
        <dbReference type="Proteomes" id="UP001597502"/>
    </source>
</evidence>
<accession>A0ABW5V6D3</accession>
<proteinExistence type="predicted"/>
<name>A0ABW5V6D3_9BACI</name>
<dbReference type="Gene3D" id="3.90.1570.10">
    <property type="entry name" value="tt1808, chain A"/>
    <property type="match status" value="1"/>
</dbReference>
<dbReference type="InterPro" id="IPR012296">
    <property type="entry name" value="Nuclease_put_TT1808"/>
</dbReference>
<sequence length="190" mass="21852">MSIPKDNRIYTYSDYMSWPDDVRAEIIEGIPYMQVAPSRIHQEILSEVHRQIANYLIGTGCSVYPAPFHVVLDAEKEGKQDGQNVFEPDITVVCDQSKLDENGCQGSPNMTVEITSPSTARKDKIEKFNKYEQAGVREYWIIEPQEKVVTVFTLQENYRFGRPGLYSTEDKVEVSIFDDLIIDLKMVFDR</sequence>
<evidence type="ECO:0000259" key="1">
    <source>
        <dbReference type="Pfam" id="PF05685"/>
    </source>
</evidence>
<protein>
    <submittedName>
        <fullName evidence="2">Uma2 family endonuclease</fullName>
    </submittedName>
</protein>
<evidence type="ECO:0000313" key="2">
    <source>
        <dbReference type="EMBL" id="MFD2760195.1"/>
    </source>
</evidence>
<keyword evidence="2" id="KW-0378">Hydrolase</keyword>
<gene>
    <name evidence="2" type="ORF">ACFSUO_04305</name>
</gene>
<organism evidence="2 3">
    <name type="scientific">Lentibacillus juripiscarius</name>
    <dbReference type="NCBI Taxonomy" id="257446"/>
    <lineage>
        <taxon>Bacteria</taxon>
        <taxon>Bacillati</taxon>
        <taxon>Bacillota</taxon>
        <taxon>Bacilli</taxon>
        <taxon>Bacillales</taxon>
        <taxon>Bacillaceae</taxon>
        <taxon>Lentibacillus</taxon>
    </lineage>
</organism>
<keyword evidence="2" id="KW-0255">Endonuclease</keyword>
<keyword evidence="2" id="KW-0540">Nuclease</keyword>
<dbReference type="SUPFAM" id="SSF52980">
    <property type="entry name" value="Restriction endonuclease-like"/>
    <property type="match status" value="1"/>
</dbReference>
<dbReference type="InterPro" id="IPR008538">
    <property type="entry name" value="Uma2"/>
</dbReference>
<dbReference type="RefSeq" id="WP_382391438.1">
    <property type="nucleotide sequence ID" value="NZ_JBHUNA010000007.1"/>
</dbReference>
<dbReference type="PANTHER" id="PTHR36558">
    <property type="entry name" value="GLR1098 PROTEIN"/>
    <property type="match status" value="1"/>
</dbReference>
<dbReference type="GO" id="GO:0004519">
    <property type="term" value="F:endonuclease activity"/>
    <property type="evidence" value="ECO:0007669"/>
    <property type="project" value="UniProtKB-KW"/>
</dbReference>
<dbReference type="CDD" id="cd06260">
    <property type="entry name" value="DUF820-like"/>
    <property type="match status" value="1"/>
</dbReference>
<reference evidence="3" key="1">
    <citation type="journal article" date="2019" name="Int. J. Syst. Evol. Microbiol.">
        <title>The Global Catalogue of Microorganisms (GCM) 10K type strain sequencing project: providing services to taxonomists for standard genome sequencing and annotation.</title>
        <authorList>
            <consortium name="The Broad Institute Genomics Platform"/>
            <consortium name="The Broad Institute Genome Sequencing Center for Infectious Disease"/>
            <person name="Wu L."/>
            <person name="Ma J."/>
        </authorList>
    </citation>
    <scope>NUCLEOTIDE SEQUENCE [LARGE SCALE GENOMIC DNA]</scope>
    <source>
        <strain evidence="3">TISTR 1535</strain>
    </source>
</reference>